<dbReference type="InterPro" id="IPR052032">
    <property type="entry name" value="ATP-dep_AA_Ligase"/>
</dbReference>
<proteinExistence type="predicted"/>
<dbReference type="SUPFAM" id="SSF56059">
    <property type="entry name" value="Glutathione synthetase ATP-binding domain-like"/>
    <property type="match status" value="1"/>
</dbReference>
<evidence type="ECO:0000259" key="5">
    <source>
        <dbReference type="PROSITE" id="PS50975"/>
    </source>
</evidence>
<dbReference type="InterPro" id="IPR011761">
    <property type="entry name" value="ATP-grasp"/>
</dbReference>
<dbReference type="Gene3D" id="3.30.1490.20">
    <property type="entry name" value="ATP-grasp fold, A domain"/>
    <property type="match status" value="1"/>
</dbReference>
<protein>
    <recommendedName>
        <fullName evidence="5">ATP-grasp domain-containing protein</fullName>
    </recommendedName>
</protein>
<dbReference type="PANTHER" id="PTHR43585">
    <property type="entry name" value="FUMIPYRROLE BIOSYNTHESIS PROTEIN C"/>
    <property type="match status" value="1"/>
</dbReference>
<dbReference type="EMBL" id="VOBR01000020">
    <property type="protein sequence ID" value="TWP48489.1"/>
    <property type="molecule type" value="Genomic_DNA"/>
</dbReference>
<dbReference type="PROSITE" id="PS50975">
    <property type="entry name" value="ATP_GRASP"/>
    <property type="match status" value="1"/>
</dbReference>
<dbReference type="Gene3D" id="3.40.50.20">
    <property type="match status" value="1"/>
</dbReference>
<accession>A0A563EMQ6</accession>
<dbReference type="AlphaFoldDB" id="A0A563EMQ6"/>
<sequence>MRIAVLCKKDLRAHPVGSWLAGHDVALFAAQPPPSTAGFGSVEVFDDWKANRAVDLAVVAAHRRRPFDRIVALSECDLVRAGELRDLLGVSGMDTRSAVAFRDKVVMKRLAAEAGLATPEFARVDTVWDLLDFAAGRDRVVVKPVDGSGALDVTVLSRDELTAWAAARRTPWDSSAGLVVEQHVDAPMVLVDGVMAAGDVLVRMVSRYVGTCHGLVAGLQPLGVVGLDDDDPVAVRAAAYVERLVKAMPGPQEPTSFHCELFDVPGEDVVLCEITARTGGGRINDQARIALGVDLERWSCLGQAGITDLPRENAQAAAGFVLLPAPGGRVTRMPATCPVSGVVDWRPHVVAGQRLERTRKASALAADVLFTADDPAGLVPVHDEVVRWLGEQIAWDLR</sequence>
<evidence type="ECO:0000313" key="6">
    <source>
        <dbReference type="EMBL" id="TWP48489.1"/>
    </source>
</evidence>
<evidence type="ECO:0000313" key="7">
    <source>
        <dbReference type="Proteomes" id="UP000316639"/>
    </source>
</evidence>
<dbReference type="PANTHER" id="PTHR43585:SF2">
    <property type="entry name" value="ATP-GRASP ENZYME FSQD"/>
    <property type="match status" value="1"/>
</dbReference>
<gene>
    <name evidence="6" type="ORF">FKR81_28280</name>
</gene>
<evidence type="ECO:0000256" key="4">
    <source>
        <dbReference type="PROSITE-ProRule" id="PRU00409"/>
    </source>
</evidence>
<feature type="domain" description="ATP-grasp" evidence="5">
    <location>
        <begin position="108"/>
        <end position="304"/>
    </location>
</feature>
<keyword evidence="2 4" id="KW-0547">Nucleotide-binding</keyword>
<keyword evidence="3 4" id="KW-0067">ATP-binding</keyword>
<organism evidence="6 7">
    <name type="scientific">Lentzea tibetensis</name>
    <dbReference type="NCBI Taxonomy" id="2591470"/>
    <lineage>
        <taxon>Bacteria</taxon>
        <taxon>Bacillati</taxon>
        <taxon>Actinomycetota</taxon>
        <taxon>Actinomycetes</taxon>
        <taxon>Pseudonocardiales</taxon>
        <taxon>Pseudonocardiaceae</taxon>
        <taxon>Lentzea</taxon>
    </lineage>
</organism>
<name>A0A563EMQ6_9PSEU</name>
<dbReference type="GO" id="GO:0005524">
    <property type="term" value="F:ATP binding"/>
    <property type="evidence" value="ECO:0007669"/>
    <property type="project" value="UniProtKB-UniRule"/>
</dbReference>
<dbReference type="OrthoDB" id="150319at2"/>
<dbReference type="RefSeq" id="WP_146356257.1">
    <property type="nucleotide sequence ID" value="NZ_VOBR01000020.1"/>
</dbReference>
<evidence type="ECO:0000256" key="2">
    <source>
        <dbReference type="ARBA" id="ARBA00022741"/>
    </source>
</evidence>
<dbReference type="Gene3D" id="3.30.470.20">
    <property type="entry name" value="ATP-grasp fold, B domain"/>
    <property type="match status" value="1"/>
</dbReference>
<comment type="caution">
    <text evidence="6">The sequence shown here is derived from an EMBL/GenBank/DDBJ whole genome shotgun (WGS) entry which is preliminary data.</text>
</comment>
<dbReference type="GO" id="GO:0046872">
    <property type="term" value="F:metal ion binding"/>
    <property type="evidence" value="ECO:0007669"/>
    <property type="project" value="InterPro"/>
</dbReference>
<dbReference type="Proteomes" id="UP000316639">
    <property type="component" value="Unassembled WGS sequence"/>
</dbReference>
<dbReference type="InterPro" id="IPR013815">
    <property type="entry name" value="ATP_grasp_subdomain_1"/>
</dbReference>
<evidence type="ECO:0000256" key="1">
    <source>
        <dbReference type="ARBA" id="ARBA00022598"/>
    </source>
</evidence>
<reference evidence="6 7" key="1">
    <citation type="submission" date="2019-07" db="EMBL/GenBank/DDBJ databases">
        <title>Lentzea xizangensis sp. nov., isolated from Qinghai-Tibetan Plateau Soils.</title>
        <authorList>
            <person name="Huang J."/>
        </authorList>
    </citation>
    <scope>NUCLEOTIDE SEQUENCE [LARGE SCALE GENOMIC DNA]</scope>
    <source>
        <strain evidence="6 7">FXJ1.1311</strain>
    </source>
</reference>
<dbReference type="GO" id="GO:0016874">
    <property type="term" value="F:ligase activity"/>
    <property type="evidence" value="ECO:0007669"/>
    <property type="project" value="UniProtKB-KW"/>
</dbReference>
<keyword evidence="1" id="KW-0436">Ligase</keyword>
<evidence type="ECO:0000256" key="3">
    <source>
        <dbReference type="ARBA" id="ARBA00022840"/>
    </source>
</evidence>
<keyword evidence="7" id="KW-1185">Reference proteome</keyword>